<protein>
    <recommendedName>
        <fullName evidence="7">GGDEF-domain containing protein</fullName>
    </recommendedName>
</protein>
<evidence type="ECO:0008006" key="7">
    <source>
        <dbReference type="Google" id="ProtNLM"/>
    </source>
</evidence>
<dbReference type="CDD" id="cd01949">
    <property type="entry name" value="GGDEF"/>
    <property type="match status" value="1"/>
</dbReference>
<dbReference type="SUPFAM" id="SSF141868">
    <property type="entry name" value="EAL domain-like"/>
    <property type="match status" value="1"/>
</dbReference>
<evidence type="ECO:0000256" key="2">
    <source>
        <dbReference type="SAM" id="Phobius"/>
    </source>
</evidence>
<evidence type="ECO:0000259" key="3">
    <source>
        <dbReference type="PROSITE" id="PS50883"/>
    </source>
</evidence>
<dbReference type="PROSITE" id="PS50883">
    <property type="entry name" value="EAL"/>
    <property type="match status" value="1"/>
</dbReference>
<dbReference type="KEGG" id="rsb:RS694_17405"/>
<accession>A0A1P8KDX1</accession>
<dbReference type="SUPFAM" id="SSF55073">
    <property type="entry name" value="Nucleotide cyclase"/>
    <property type="match status" value="1"/>
</dbReference>
<dbReference type="CDD" id="cd01948">
    <property type="entry name" value="EAL"/>
    <property type="match status" value="1"/>
</dbReference>
<dbReference type="Proteomes" id="UP000186110">
    <property type="component" value="Chromosome"/>
</dbReference>
<dbReference type="EMBL" id="CP019239">
    <property type="protein sequence ID" value="APW44128.1"/>
    <property type="molecule type" value="Genomic_DNA"/>
</dbReference>
<feature type="transmembrane region" description="Helical" evidence="2">
    <location>
        <begin position="194"/>
        <end position="216"/>
    </location>
</feature>
<dbReference type="InterPro" id="IPR000160">
    <property type="entry name" value="GGDEF_dom"/>
</dbReference>
<keyword evidence="1" id="KW-0175">Coiled coil</keyword>
<dbReference type="GO" id="GO:0003824">
    <property type="term" value="F:catalytic activity"/>
    <property type="evidence" value="ECO:0007669"/>
    <property type="project" value="UniProtKB-ARBA"/>
</dbReference>
<name>A0A1P8KDX1_9BURK</name>
<feature type="domain" description="GGDEF" evidence="4">
    <location>
        <begin position="304"/>
        <end position="437"/>
    </location>
</feature>
<dbReference type="NCBIfam" id="TIGR00254">
    <property type="entry name" value="GGDEF"/>
    <property type="match status" value="1"/>
</dbReference>
<dbReference type="InterPro" id="IPR052155">
    <property type="entry name" value="Biofilm_reg_signaling"/>
</dbReference>
<dbReference type="AlphaFoldDB" id="A0A1P8KDX1"/>
<reference evidence="5 6" key="1">
    <citation type="submission" date="2017-01" db="EMBL/GenBank/DDBJ databases">
        <authorList>
            <person name="Mah S.A."/>
            <person name="Swanson W.J."/>
            <person name="Moy G.W."/>
            <person name="Vacquier V.D."/>
        </authorList>
    </citation>
    <scope>NUCLEOTIDE SEQUENCE [LARGE SCALE GENOMIC DNA]</scope>
    <source>
        <strain evidence="5 6">DSM 22694</strain>
    </source>
</reference>
<organism evidence="5 6">
    <name type="scientific">Rhodoferax saidenbachensis</name>
    <dbReference type="NCBI Taxonomy" id="1484693"/>
    <lineage>
        <taxon>Bacteria</taxon>
        <taxon>Pseudomonadati</taxon>
        <taxon>Pseudomonadota</taxon>
        <taxon>Betaproteobacteria</taxon>
        <taxon>Burkholderiales</taxon>
        <taxon>Comamonadaceae</taxon>
        <taxon>Rhodoferax</taxon>
    </lineage>
</organism>
<dbReference type="PROSITE" id="PS50887">
    <property type="entry name" value="GGDEF"/>
    <property type="match status" value="1"/>
</dbReference>
<keyword evidence="2" id="KW-1133">Transmembrane helix</keyword>
<dbReference type="InterPro" id="IPR029151">
    <property type="entry name" value="Sensor-like_sf"/>
</dbReference>
<evidence type="ECO:0000256" key="1">
    <source>
        <dbReference type="SAM" id="Coils"/>
    </source>
</evidence>
<dbReference type="SMART" id="SM00052">
    <property type="entry name" value="EAL"/>
    <property type="match status" value="1"/>
</dbReference>
<dbReference type="InterPro" id="IPR001633">
    <property type="entry name" value="EAL_dom"/>
</dbReference>
<dbReference type="STRING" id="1484693.RS694_17405"/>
<dbReference type="FunFam" id="3.30.70.270:FF:000001">
    <property type="entry name" value="Diguanylate cyclase domain protein"/>
    <property type="match status" value="1"/>
</dbReference>
<sequence>MATFKTFRLTRYFSVLSMALILVAGGVLGLSARHQATQQVNKMAEGHNEAMGQVFINQLWPEFSVLLADSTGRSGDALRADARMADLQERTATLMARSHIIKVKVYNRDGLTVFSSDPRQIGEDKRGNAGFQAALAGRSASELTHRNQFDSFEGTLSDIEVVSSYLPLPAPDRVTGVLEVYQDVTPAMHNLGRVLLEVVVSGSLVMVVLYLVQLLVVRYAQEVLRNQEERLVESNRELDARVAERTAELGTINDKLQEEVAERKRAETRLEHLAHHDPLTGLPNRLLFTEQLPRSVGNAQRHKHQVGVLFIDLDRFKEVNDTMGHSAGDELLREVSTRLSQHLRSGDLLARLGGDEFVCVLENLQAPFEASQVAEKLIACVASPMTLRGHEVRISASIGISLYPADGTTPDDLLRAADTAMYQAKKHGRNTYHFYTPEMTQSARERAQLDRLLRHAITNNELDVHYQIKMALGSQATPSGAEALVRWTNPELGAVPPARFIPIAEESGYIVELGEWVLRQACSQLALWRAQGVDIPQISVNLSVRQLERADILETVRSALQENGLAPEMLELEITESVIMDADDAISVMKQLSELGVRLAVDDFGTGYSSLSYLKLLPIQTLKIDRSFVVGIGDNGGDESIIRAVIGMAQSLGLSTVAEGVETLAQLAFLQQAGCEQIQGYLFGKPQPADVFLEGWNARPLT</sequence>
<keyword evidence="2" id="KW-0812">Transmembrane</keyword>
<dbReference type="InterPro" id="IPR043128">
    <property type="entry name" value="Rev_trsase/Diguanyl_cyclase"/>
</dbReference>
<dbReference type="RefSeq" id="WP_051391887.1">
    <property type="nucleotide sequence ID" value="NZ_CP019239.1"/>
</dbReference>
<dbReference type="eggNOG" id="COG5001">
    <property type="taxonomic scope" value="Bacteria"/>
</dbReference>
<keyword evidence="2" id="KW-0472">Membrane</keyword>
<dbReference type="SMART" id="SM00267">
    <property type="entry name" value="GGDEF"/>
    <property type="match status" value="1"/>
</dbReference>
<evidence type="ECO:0000313" key="6">
    <source>
        <dbReference type="Proteomes" id="UP000186110"/>
    </source>
</evidence>
<feature type="coiled-coil region" evidence="1">
    <location>
        <begin position="217"/>
        <end position="276"/>
    </location>
</feature>
<proteinExistence type="predicted"/>
<feature type="domain" description="EAL" evidence="3">
    <location>
        <begin position="446"/>
        <end position="700"/>
    </location>
</feature>
<dbReference type="InterPro" id="IPR035919">
    <property type="entry name" value="EAL_sf"/>
</dbReference>
<feature type="transmembrane region" description="Helical" evidence="2">
    <location>
        <begin position="12"/>
        <end position="32"/>
    </location>
</feature>
<dbReference type="PANTHER" id="PTHR44757:SF2">
    <property type="entry name" value="BIOFILM ARCHITECTURE MAINTENANCE PROTEIN MBAA"/>
    <property type="match status" value="1"/>
</dbReference>
<dbReference type="InterPro" id="IPR029787">
    <property type="entry name" value="Nucleotide_cyclase"/>
</dbReference>
<dbReference type="PANTHER" id="PTHR44757">
    <property type="entry name" value="DIGUANYLATE CYCLASE DGCP"/>
    <property type="match status" value="1"/>
</dbReference>
<dbReference type="Gene3D" id="3.30.70.270">
    <property type="match status" value="1"/>
</dbReference>
<dbReference type="Pfam" id="PF00990">
    <property type="entry name" value="GGDEF"/>
    <property type="match status" value="1"/>
</dbReference>
<keyword evidence="6" id="KW-1185">Reference proteome</keyword>
<dbReference type="Gene3D" id="3.20.20.450">
    <property type="entry name" value="EAL domain"/>
    <property type="match status" value="1"/>
</dbReference>
<evidence type="ECO:0000259" key="4">
    <source>
        <dbReference type="PROSITE" id="PS50887"/>
    </source>
</evidence>
<gene>
    <name evidence="5" type="ORF">RS694_17405</name>
</gene>
<dbReference type="Pfam" id="PF00563">
    <property type="entry name" value="EAL"/>
    <property type="match status" value="1"/>
</dbReference>
<evidence type="ECO:0000313" key="5">
    <source>
        <dbReference type="EMBL" id="APW44128.1"/>
    </source>
</evidence>
<dbReference type="SUPFAM" id="SSF103190">
    <property type="entry name" value="Sensory domain-like"/>
    <property type="match status" value="1"/>
</dbReference>